<keyword evidence="8" id="KW-1185">Reference proteome</keyword>
<keyword evidence="3 5" id="KW-0378">Hydrolase</keyword>
<evidence type="ECO:0000313" key="8">
    <source>
        <dbReference type="Proteomes" id="UP000290649"/>
    </source>
</evidence>
<evidence type="ECO:0000256" key="4">
    <source>
        <dbReference type="ARBA" id="ARBA00022833"/>
    </source>
</evidence>
<dbReference type="EMBL" id="QOUX01000001">
    <property type="protein sequence ID" value="RXJ04258.1"/>
    <property type="molecule type" value="Genomic_DNA"/>
</dbReference>
<keyword evidence="1 5" id="KW-0963">Cytoplasm</keyword>
<feature type="domain" description="DinB-like" evidence="6">
    <location>
        <begin position="27"/>
        <end position="163"/>
    </location>
</feature>
<keyword evidence="2 5" id="KW-0479">Metal-binding</keyword>
<keyword evidence="4 5" id="KW-0862">Zinc</keyword>
<evidence type="ECO:0000259" key="6">
    <source>
        <dbReference type="Pfam" id="PF12867"/>
    </source>
</evidence>
<dbReference type="AlphaFoldDB" id="A0A4Q0VYV1"/>
<dbReference type="InterPro" id="IPR034660">
    <property type="entry name" value="DinB/YfiT-like"/>
</dbReference>
<accession>A0A4Q0VYV1</accession>
<proteinExistence type="inferred from homology"/>
<comment type="similarity">
    <text evidence="5">Belongs to the metal hydrolase YfiT family.</text>
</comment>
<dbReference type="EC" id="3.-.-.-" evidence="5"/>
<dbReference type="InterPro" id="IPR023774">
    <property type="entry name" value="Put_metal_dep_hydrolase_YfiT"/>
</dbReference>
<dbReference type="Proteomes" id="UP000290649">
    <property type="component" value="Unassembled WGS sequence"/>
</dbReference>
<comment type="cofactor">
    <cofactor evidence="5">
        <name>Zn(2+)</name>
        <dbReference type="ChEBI" id="CHEBI:29105"/>
    </cofactor>
    <text evidence="5">Binds 1 zinc ion per subunit.</text>
</comment>
<evidence type="ECO:0000256" key="2">
    <source>
        <dbReference type="ARBA" id="ARBA00022723"/>
    </source>
</evidence>
<dbReference type="Gene3D" id="1.20.120.450">
    <property type="entry name" value="dinb family like domain"/>
    <property type="match status" value="1"/>
</dbReference>
<name>A0A4Q0VYV1_9BACI</name>
<dbReference type="NCBIfam" id="NF009807">
    <property type="entry name" value="PRK13291.1"/>
    <property type="match status" value="1"/>
</dbReference>
<dbReference type="SUPFAM" id="SSF109854">
    <property type="entry name" value="DinB/YfiT-like putative metalloenzymes"/>
    <property type="match status" value="1"/>
</dbReference>
<comment type="subunit">
    <text evidence="5">Homodimer.</text>
</comment>
<dbReference type="RefSeq" id="WP_129076608.1">
    <property type="nucleotide sequence ID" value="NZ_QOUX01000001.1"/>
</dbReference>
<feature type="binding site" evidence="5">
    <location>
        <position position="159"/>
    </location>
    <ligand>
        <name>Zn(2+)</name>
        <dbReference type="ChEBI" id="CHEBI:29105"/>
    </ligand>
</feature>
<evidence type="ECO:0000256" key="1">
    <source>
        <dbReference type="ARBA" id="ARBA00022490"/>
    </source>
</evidence>
<dbReference type="GO" id="GO:0005737">
    <property type="term" value="C:cytoplasm"/>
    <property type="evidence" value="ECO:0007669"/>
    <property type="project" value="UniProtKB-SubCell"/>
</dbReference>
<dbReference type="InterPro" id="IPR024775">
    <property type="entry name" value="DinB-like"/>
</dbReference>
<sequence length="172" mass="19816">MDPRYPIGKLQINDEITKEDIVRWISELEATPELLRKAVEGLTVEQLATPYRPEGWRVDQVVHHLADSHLNAYIRVKLALTEENPLVKVYDEVLWAQLPDNQLPIEVSLQLLLATHARLVTLLNSLQDEDFKRTINHPDNGIVSVEQLIATYAWHGKHHIAHITSLREKMGW</sequence>
<evidence type="ECO:0000313" key="7">
    <source>
        <dbReference type="EMBL" id="RXJ04258.1"/>
    </source>
</evidence>
<evidence type="ECO:0000256" key="5">
    <source>
        <dbReference type="HAMAP-Rule" id="MF_01256"/>
    </source>
</evidence>
<comment type="function">
    <text evidence="5">Possible metal-dependent hydrolase.</text>
</comment>
<dbReference type="GO" id="GO:0008270">
    <property type="term" value="F:zinc ion binding"/>
    <property type="evidence" value="ECO:0007669"/>
    <property type="project" value="UniProtKB-UniRule"/>
</dbReference>
<feature type="binding site" evidence="5">
    <location>
        <position position="64"/>
    </location>
    <ligand>
        <name>Zn(2+)</name>
        <dbReference type="ChEBI" id="CHEBI:29105"/>
    </ligand>
</feature>
<organism evidence="7 8">
    <name type="scientific">Anaerobacillus alkaliphilus</name>
    <dbReference type="NCBI Taxonomy" id="1548597"/>
    <lineage>
        <taxon>Bacteria</taxon>
        <taxon>Bacillati</taxon>
        <taxon>Bacillota</taxon>
        <taxon>Bacilli</taxon>
        <taxon>Bacillales</taxon>
        <taxon>Bacillaceae</taxon>
        <taxon>Anaerobacillus</taxon>
    </lineage>
</organism>
<feature type="binding site" evidence="5">
    <location>
        <position position="155"/>
    </location>
    <ligand>
        <name>Zn(2+)</name>
        <dbReference type="ChEBI" id="CHEBI:29105"/>
    </ligand>
</feature>
<dbReference type="GO" id="GO:0016787">
    <property type="term" value="F:hydrolase activity"/>
    <property type="evidence" value="ECO:0007669"/>
    <property type="project" value="UniProtKB-UniRule"/>
</dbReference>
<evidence type="ECO:0000256" key="3">
    <source>
        <dbReference type="ARBA" id="ARBA00022801"/>
    </source>
</evidence>
<dbReference type="HAMAP" id="MF_01256">
    <property type="entry name" value="YfiT_hydrol"/>
    <property type="match status" value="1"/>
</dbReference>
<dbReference type="OrthoDB" id="9796039at2"/>
<comment type="subcellular location">
    <subcellularLocation>
        <location evidence="5">Cytoplasm</location>
    </subcellularLocation>
</comment>
<dbReference type="Pfam" id="PF12867">
    <property type="entry name" value="DinB_2"/>
    <property type="match status" value="1"/>
</dbReference>
<comment type="caution">
    <text evidence="7">The sequence shown here is derived from an EMBL/GenBank/DDBJ whole genome shotgun (WGS) entry which is preliminary data.</text>
</comment>
<reference evidence="7 8" key="1">
    <citation type="journal article" date="2019" name="Int. J. Syst. Evol. Microbiol.">
        <title>Anaerobacillus alkaliphilus sp. nov., a novel alkaliphilic and moderately halophilic bacterium.</title>
        <authorList>
            <person name="Borsodi A.K."/>
            <person name="Aszalos J.M."/>
            <person name="Bihari P."/>
            <person name="Nagy I."/>
            <person name="Schumann P."/>
            <person name="Sproer C."/>
            <person name="Kovacs A.L."/>
            <person name="Boka K."/>
            <person name="Dobosy P."/>
            <person name="Ovari M."/>
            <person name="Szili-Kovacs T."/>
            <person name="Toth E."/>
        </authorList>
    </citation>
    <scope>NUCLEOTIDE SEQUENCE [LARGE SCALE GENOMIC DNA]</scope>
    <source>
        <strain evidence="7 8">B16-10</strain>
    </source>
</reference>
<protein>
    <recommendedName>
        <fullName evidence="5">Putative metal-dependent hydrolase DS745_02415</fullName>
        <ecNumber evidence="5">3.-.-.-</ecNumber>
    </recommendedName>
</protein>
<gene>
    <name evidence="7" type="ORF">DS745_02415</name>
</gene>